<name>A0A1C7EJV9_9BACL</name>
<organism evidence="1 2">
    <name type="scientific">Planococcus donghaensis</name>
    <dbReference type="NCBI Taxonomy" id="414778"/>
    <lineage>
        <taxon>Bacteria</taxon>
        <taxon>Bacillati</taxon>
        <taxon>Bacillota</taxon>
        <taxon>Bacilli</taxon>
        <taxon>Bacillales</taxon>
        <taxon>Caryophanaceae</taxon>
        <taxon>Planococcus</taxon>
    </lineage>
</organism>
<dbReference type="RefSeq" id="WP_065527228.1">
    <property type="nucleotide sequence ID" value="NZ_CP016543.2"/>
</dbReference>
<evidence type="ECO:0008006" key="3">
    <source>
        <dbReference type="Google" id="ProtNLM"/>
    </source>
</evidence>
<dbReference type="OrthoDB" id="9151249at2"/>
<proteinExistence type="predicted"/>
<protein>
    <recommendedName>
        <fullName evidence="3">DUF695 domain-containing protein</fullName>
    </recommendedName>
</protein>
<dbReference type="KEGG" id="pdg:BCM40_13260"/>
<accession>A0A1C7EJV9</accession>
<evidence type="ECO:0000313" key="1">
    <source>
        <dbReference type="EMBL" id="ANU24264.1"/>
    </source>
</evidence>
<sequence>MNWLPRRKNKVTTFWEWFVVNEHAYLELEGTGRIKLLNQLEKKLQKVNKHLAFEMGEIREDGKREFVISADGMVEAFDDVIELVKQAPKLSAFDIIAFRQKQMEEVSIAYGDIELGWDDLFCTYEKEDNNGELNLILYVKGFNEENEDEFVSASFILLDTIIGEYNVGMHIGEIEFTNYMGQPNARPVKELQNLFLTNQLTQCGS</sequence>
<dbReference type="Proteomes" id="UP000092495">
    <property type="component" value="Chromosome"/>
</dbReference>
<dbReference type="EMBL" id="CP016543">
    <property type="protein sequence ID" value="ANU24264.1"/>
    <property type="molecule type" value="Genomic_DNA"/>
</dbReference>
<evidence type="ECO:0000313" key="2">
    <source>
        <dbReference type="Proteomes" id="UP000092495"/>
    </source>
</evidence>
<reference evidence="1" key="1">
    <citation type="submission" date="2016-10" db="EMBL/GenBank/DDBJ databases">
        <authorList>
            <person name="See-Too W.S."/>
        </authorList>
    </citation>
    <scope>NUCLEOTIDE SEQUENCE</scope>
    <source>
        <strain evidence="1">DSM 22276</strain>
    </source>
</reference>
<keyword evidence="2" id="KW-1185">Reference proteome</keyword>
<dbReference type="AlphaFoldDB" id="A0A1C7EJV9"/>
<dbReference type="STRING" id="414778.BCM40_13260"/>
<gene>
    <name evidence="1" type="ORF">BCM40_13260</name>
</gene>